<organism evidence="9 10">
    <name type="scientific">Zymoseptoria brevis</name>
    <dbReference type="NCBI Taxonomy" id="1047168"/>
    <lineage>
        <taxon>Eukaryota</taxon>
        <taxon>Fungi</taxon>
        <taxon>Dikarya</taxon>
        <taxon>Ascomycota</taxon>
        <taxon>Pezizomycotina</taxon>
        <taxon>Dothideomycetes</taxon>
        <taxon>Dothideomycetidae</taxon>
        <taxon>Mycosphaerellales</taxon>
        <taxon>Mycosphaerellaceae</taxon>
        <taxon>Zymoseptoria</taxon>
    </lineage>
</organism>
<feature type="region of interest" description="Disordered" evidence="7">
    <location>
        <begin position="144"/>
        <end position="172"/>
    </location>
</feature>
<evidence type="ECO:0000256" key="2">
    <source>
        <dbReference type="ARBA" id="ARBA00009950"/>
    </source>
</evidence>
<evidence type="ECO:0000256" key="3">
    <source>
        <dbReference type="ARBA" id="ARBA00022692"/>
    </source>
</evidence>
<name>A0A0F4G5G9_9PEZI</name>
<keyword evidence="6 8" id="KW-0472">Membrane</keyword>
<comment type="subcellular location">
    <subcellularLocation>
        <location evidence="1">Endoplasmic reticulum membrane</location>
        <topology evidence="1">Multi-pass membrane protein</topology>
    </subcellularLocation>
</comment>
<evidence type="ECO:0000256" key="4">
    <source>
        <dbReference type="ARBA" id="ARBA00022824"/>
    </source>
</evidence>
<dbReference type="PANTHER" id="PTHR13505:SF7">
    <property type="entry name" value="TRANSMEMBRANE PROTEIN 208"/>
    <property type="match status" value="1"/>
</dbReference>
<comment type="caution">
    <text evidence="9">The sequence shown here is derived from an EMBL/GenBank/DDBJ whole genome shotgun (WGS) entry which is preliminary data.</text>
</comment>
<reference evidence="9 10" key="1">
    <citation type="submission" date="2015-03" db="EMBL/GenBank/DDBJ databases">
        <title>RNA-seq based gene annotation and comparative genomics of four Zymoseptoria species reveal species-specific pathogenicity related genes and transposable element activity.</title>
        <authorList>
            <person name="Grandaubert J."/>
            <person name="Bhattacharyya A."/>
            <person name="Stukenbrock E.H."/>
        </authorList>
    </citation>
    <scope>NUCLEOTIDE SEQUENCE [LARGE SCALE GENOMIC DNA]</scope>
    <source>
        <strain evidence="9 10">Zb18110</strain>
    </source>
</reference>
<keyword evidence="10" id="KW-1185">Reference proteome</keyword>
<feature type="transmembrane region" description="Helical" evidence="8">
    <location>
        <begin position="20"/>
        <end position="38"/>
    </location>
</feature>
<feature type="transmembrane region" description="Helical" evidence="8">
    <location>
        <begin position="110"/>
        <end position="127"/>
    </location>
</feature>
<evidence type="ECO:0008006" key="11">
    <source>
        <dbReference type="Google" id="ProtNLM"/>
    </source>
</evidence>
<comment type="similarity">
    <text evidence="2">Belongs to the TMEM208 family.</text>
</comment>
<evidence type="ECO:0000313" key="9">
    <source>
        <dbReference type="EMBL" id="KJX92549.1"/>
    </source>
</evidence>
<keyword evidence="5 8" id="KW-1133">Transmembrane helix</keyword>
<dbReference type="PANTHER" id="PTHR13505">
    <property type="entry name" value="TRANSMEMBRANE PROTEIN 208"/>
    <property type="match status" value="1"/>
</dbReference>
<dbReference type="EMBL" id="LAFY01005796">
    <property type="protein sequence ID" value="KJX92549.1"/>
    <property type="molecule type" value="Genomic_DNA"/>
</dbReference>
<dbReference type="GO" id="GO:0006624">
    <property type="term" value="P:vacuolar protein processing"/>
    <property type="evidence" value="ECO:0007669"/>
    <property type="project" value="TreeGrafter"/>
</dbReference>
<dbReference type="AlphaFoldDB" id="A0A0F4G5G9"/>
<protein>
    <recommendedName>
        <fullName evidence="11">DUF788 domain-containing protein</fullName>
    </recommendedName>
</protein>
<evidence type="ECO:0000256" key="7">
    <source>
        <dbReference type="SAM" id="MobiDB-lite"/>
    </source>
</evidence>
<evidence type="ECO:0000313" key="10">
    <source>
        <dbReference type="Proteomes" id="UP000033647"/>
    </source>
</evidence>
<dbReference type="STRING" id="1047168.A0A0F4G5G9"/>
<dbReference type="Pfam" id="PF05620">
    <property type="entry name" value="TMEM208_SND2"/>
    <property type="match status" value="1"/>
</dbReference>
<proteinExistence type="inferred from homology"/>
<dbReference type="InterPro" id="IPR008506">
    <property type="entry name" value="SND2/TMEM208"/>
</dbReference>
<keyword evidence="4" id="KW-0256">Endoplasmic reticulum</keyword>
<accession>A0A0F4G5G9</accession>
<evidence type="ECO:0000256" key="5">
    <source>
        <dbReference type="ARBA" id="ARBA00022989"/>
    </source>
</evidence>
<dbReference type="GO" id="GO:0005789">
    <property type="term" value="C:endoplasmic reticulum membrane"/>
    <property type="evidence" value="ECO:0007669"/>
    <property type="project" value="UniProtKB-SubCell"/>
</dbReference>
<dbReference type="Proteomes" id="UP000033647">
    <property type="component" value="Unassembled WGS sequence"/>
</dbReference>
<dbReference type="GO" id="GO:0005773">
    <property type="term" value="C:vacuole"/>
    <property type="evidence" value="ECO:0007669"/>
    <property type="project" value="GOC"/>
</dbReference>
<evidence type="ECO:0000256" key="8">
    <source>
        <dbReference type="SAM" id="Phobius"/>
    </source>
</evidence>
<evidence type="ECO:0000256" key="6">
    <source>
        <dbReference type="ARBA" id="ARBA00023136"/>
    </source>
</evidence>
<evidence type="ECO:0000256" key="1">
    <source>
        <dbReference type="ARBA" id="ARBA00004477"/>
    </source>
</evidence>
<feature type="compositionally biased region" description="Low complexity" evidence="7">
    <location>
        <begin position="144"/>
        <end position="154"/>
    </location>
</feature>
<sequence>MAQKAHKTLATKNTATLNRTHLISLGVHGLSLLLRLLLLRRKWTPYLLLSLPALILEFVLERGSRPVVTETGEVKRAGDDLEAKGLAEWMWDIIYWSWGNVLLATLAGDWAWWAMLVVPAYSAWLAYGTYSGMRGMMGGGAQQQEAASGAAGQSKRQAKLEKRGGQRMQYRA</sequence>
<keyword evidence="3 8" id="KW-0812">Transmembrane</keyword>
<dbReference type="OrthoDB" id="10012212at2759"/>
<gene>
    <name evidence="9" type="ORF">TI39_contig5841g00018</name>
</gene>